<dbReference type="RefSeq" id="WP_182663063.1">
    <property type="nucleotide sequence ID" value="NZ_VKHS01000203.1"/>
</dbReference>
<dbReference type="Pfam" id="PF18159">
    <property type="entry name" value="S_4TM"/>
    <property type="match status" value="1"/>
</dbReference>
<gene>
    <name evidence="2" type="ORF">FOE67_10880</name>
</gene>
<evidence type="ECO:0000313" key="3">
    <source>
        <dbReference type="Proteomes" id="UP000530234"/>
    </source>
</evidence>
<dbReference type="EMBL" id="VKHS01000203">
    <property type="protein sequence ID" value="MBB0230009.1"/>
    <property type="molecule type" value="Genomic_DNA"/>
</dbReference>
<comment type="caution">
    <text evidence="2">The sequence shown here is derived from an EMBL/GenBank/DDBJ whole genome shotgun (WGS) entry which is preliminary data.</text>
</comment>
<evidence type="ECO:0000256" key="1">
    <source>
        <dbReference type="SAM" id="Phobius"/>
    </source>
</evidence>
<evidence type="ECO:0000313" key="2">
    <source>
        <dbReference type="EMBL" id="MBB0230009.1"/>
    </source>
</evidence>
<dbReference type="Proteomes" id="UP000530234">
    <property type="component" value="Unassembled WGS sequence"/>
</dbReference>
<protein>
    <submittedName>
        <fullName evidence="2">Uncharacterized protein</fullName>
    </submittedName>
</protein>
<dbReference type="InterPro" id="IPR049920">
    <property type="entry name" value="IK1_05631-like"/>
</dbReference>
<accession>A0A7W3T303</accession>
<reference evidence="3" key="1">
    <citation type="submission" date="2019-10" db="EMBL/GenBank/DDBJ databases">
        <title>Streptomyces sp. nov., a novel actinobacterium isolated from alkaline environment.</title>
        <authorList>
            <person name="Golinska P."/>
        </authorList>
    </citation>
    <scope>NUCLEOTIDE SEQUENCE [LARGE SCALE GENOMIC DNA]</scope>
    <source>
        <strain evidence="3">DSM 42108</strain>
    </source>
</reference>
<keyword evidence="3" id="KW-1185">Reference proteome</keyword>
<name>A0A7W3T303_9ACTN</name>
<feature type="transmembrane region" description="Helical" evidence="1">
    <location>
        <begin position="165"/>
        <end position="187"/>
    </location>
</feature>
<proteinExistence type="predicted"/>
<organism evidence="2 3">
    <name type="scientific">Streptomyces calidiresistens</name>
    <dbReference type="NCBI Taxonomy" id="1485586"/>
    <lineage>
        <taxon>Bacteria</taxon>
        <taxon>Bacillati</taxon>
        <taxon>Actinomycetota</taxon>
        <taxon>Actinomycetes</taxon>
        <taxon>Kitasatosporales</taxon>
        <taxon>Streptomycetaceae</taxon>
        <taxon>Streptomyces</taxon>
    </lineage>
</organism>
<dbReference type="AlphaFoldDB" id="A0A7W3T303"/>
<sequence length="300" mass="33169">MANFTAPPIWETQNESESIRLLAAQRQSYSDAKMIHFSQMTLTFTGGILVATSTFLFEAFRPVLAAALGCLLLGLSVVASSREKRKIEIAASIQEKFDTEVFQLNWSRAHKVSTPSASEVARAALRHRGGNLNNWYSLNQPVNRPLDVLICQRANLGWGIATHRAWAATVLCTGLAILGTATVFVSLSGMPATKALLGVYIPLLPAFKETGETWLSNSRSAALKEEADLEAAKIWNSSMQSRRAPTEQHCRKLQDKILESRMTNSLIPDWFNGMLRNREESVMKLGTSDYVNQAKKRGLA</sequence>
<keyword evidence="1" id="KW-0812">Transmembrane</keyword>
<feature type="transmembrane region" description="Helical" evidence="1">
    <location>
        <begin position="63"/>
        <end position="80"/>
    </location>
</feature>
<keyword evidence="1" id="KW-1133">Transmembrane helix</keyword>
<feature type="transmembrane region" description="Helical" evidence="1">
    <location>
        <begin position="35"/>
        <end position="57"/>
    </location>
</feature>
<keyword evidence="1" id="KW-0472">Membrane</keyword>